<dbReference type="NCBIfam" id="NF005559">
    <property type="entry name" value="PRK07231.1"/>
    <property type="match status" value="1"/>
</dbReference>
<dbReference type="PRINTS" id="PR00080">
    <property type="entry name" value="SDRFAMILY"/>
</dbReference>
<dbReference type="Gene3D" id="3.40.50.720">
    <property type="entry name" value="NAD(P)-binding Rossmann-like Domain"/>
    <property type="match status" value="1"/>
</dbReference>
<dbReference type="GO" id="GO:0047936">
    <property type="term" value="F:glucose 1-dehydrogenase [NAD(P)+] activity"/>
    <property type="evidence" value="ECO:0007669"/>
    <property type="project" value="UniProtKB-EC"/>
</dbReference>
<keyword evidence="2 4" id="KW-0560">Oxidoreductase</keyword>
<proteinExistence type="inferred from homology"/>
<evidence type="ECO:0000313" key="5">
    <source>
        <dbReference type="Proteomes" id="UP000577891"/>
    </source>
</evidence>
<dbReference type="EMBL" id="JABEQE010000035">
    <property type="protein sequence ID" value="MBB2174234.1"/>
    <property type="molecule type" value="Genomic_DNA"/>
</dbReference>
<accession>A0A7W4J3Z8</accession>
<reference evidence="4 5" key="1">
    <citation type="submission" date="2020-04" db="EMBL/GenBank/DDBJ databases">
        <title>Description of novel Gluconacetobacter.</title>
        <authorList>
            <person name="Sombolestani A."/>
        </authorList>
    </citation>
    <scope>NUCLEOTIDE SEQUENCE [LARGE SCALE GENOMIC DNA]</scope>
    <source>
        <strain evidence="4 5">LMG 27724</strain>
    </source>
</reference>
<sequence>MRLRDKIALITGGNSGIGLATAERFVEEGARVAITGRDQKTLDAAVTKLGPNALAIQADLTEDGAAERAVAATIERFGALDILFLNAGIAGNTPVGATSRAQFEQVLATNLTAVFFTVQAAAPHLKEGGSIILNGSVHQVLGIPGASAYAASKGGIGAMNRVLASEFAPRGIRVNNVVPGATRTPIWRTFAATSEELEKLEAVYSRGIPLGHLGEAVDIANAVLFLASDEARHVTGTEIVVDGGTIGAPAGAPIFRAET</sequence>
<dbReference type="InterPro" id="IPR020904">
    <property type="entry name" value="Sc_DH/Rdtase_CS"/>
</dbReference>
<dbReference type="PANTHER" id="PTHR43669:SF3">
    <property type="entry name" value="ALCOHOL DEHYDROGENASE, PUTATIVE (AFU_ORTHOLOGUE AFUA_3G03445)-RELATED"/>
    <property type="match status" value="1"/>
</dbReference>
<dbReference type="AlphaFoldDB" id="A0A7W4J3Z8"/>
<dbReference type="InterPro" id="IPR057326">
    <property type="entry name" value="KR_dom"/>
</dbReference>
<dbReference type="FunFam" id="3.40.50.720:FF:000084">
    <property type="entry name" value="Short-chain dehydrogenase reductase"/>
    <property type="match status" value="1"/>
</dbReference>
<comment type="similarity">
    <text evidence="1">Belongs to the short-chain dehydrogenases/reductases (SDR) family.</text>
</comment>
<evidence type="ECO:0000313" key="4">
    <source>
        <dbReference type="EMBL" id="MBB2174234.1"/>
    </source>
</evidence>
<dbReference type="EC" id="1.1.1.47" evidence="4"/>
<dbReference type="PRINTS" id="PR00081">
    <property type="entry name" value="GDHRDH"/>
</dbReference>
<dbReference type="PANTHER" id="PTHR43669">
    <property type="entry name" value="5-KETO-D-GLUCONATE 5-REDUCTASE"/>
    <property type="match status" value="1"/>
</dbReference>
<keyword evidence="5" id="KW-1185">Reference proteome</keyword>
<evidence type="ECO:0000259" key="3">
    <source>
        <dbReference type="SMART" id="SM00822"/>
    </source>
</evidence>
<organism evidence="4 5">
    <name type="scientific">Gluconacetobacter asukensis</name>
    <dbReference type="NCBI Taxonomy" id="1017181"/>
    <lineage>
        <taxon>Bacteria</taxon>
        <taxon>Pseudomonadati</taxon>
        <taxon>Pseudomonadota</taxon>
        <taxon>Alphaproteobacteria</taxon>
        <taxon>Acetobacterales</taxon>
        <taxon>Acetobacteraceae</taxon>
        <taxon>Gluconacetobacter</taxon>
    </lineage>
</organism>
<dbReference type="Proteomes" id="UP000577891">
    <property type="component" value="Unassembled WGS sequence"/>
</dbReference>
<evidence type="ECO:0000256" key="1">
    <source>
        <dbReference type="ARBA" id="ARBA00006484"/>
    </source>
</evidence>
<dbReference type="Pfam" id="PF13561">
    <property type="entry name" value="adh_short_C2"/>
    <property type="match status" value="1"/>
</dbReference>
<dbReference type="CDD" id="cd05233">
    <property type="entry name" value="SDR_c"/>
    <property type="match status" value="1"/>
</dbReference>
<dbReference type="PROSITE" id="PS00061">
    <property type="entry name" value="ADH_SHORT"/>
    <property type="match status" value="1"/>
</dbReference>
<dbReference type="InterPro" id="IPR036291">
    <property type="entry name" value="NAD(P)-bd_dom_sf"/>
</dbReference>
<comment type="caution">
    <text evidence="4">The sequence shown here is derived from an EMBL/GenBank/DDBJ whole genome shotgun (WGS) entry which is preliminary data.</text>
</comment>
<feature type="domain" description="Ketoreductase" evidence="3">
    <location>
        <begin position="6"/>
        <end position="190"/>
    </location>
</feature>
<dbReference type="RefSeq" id="WP_182980693.1">
    <property type="nucleotide sequence ID" value="NZ_BAABGB010000047.1"/>
</dbReference>
<dbReference type="SUPFAM" id="SSF51735">
    <property type="entry name" value="NAD(P)-binding Rossmann-fold domains"/>
    <property type="match status" value="1"/>
</dbReference>
<dbReference type="SMART" id="SM00822">
    <property type="entry name" value="PKS_KR"/>
    <property type="match status" value="1"/>
</dbReference>
<gene>
    <name evidence="4" type="ORF">HLH35_19360</name>
</gene>
<name>A0A7W4J3Z8_9PROT</name>
<protein>
    <submittedName>
        <fullName evidence="4">Glucose 1-dehydrogenase</fullName>
        <ecNumber evidence="4">1.1.1.47</ecNumber>
    </submittedName>
</protein>
<evidence type="ECO:0000256" key="2">
    <source>
        <dbReference type="ARBA" id="ARBA00023002"/>
    </source>
</evidence>
<dbReference type="InterPro" id="IPR002347">
    <property type="entry name" value="SDR_fam"/>
</dbReference>